<evidence type="ECO:0000313" key="2">
    <source>
        <dbReference type="Proteomes" id="UP000199286"/>
    </source>
</evidence>
<evidence type="ECO:0000313" key="1">
    <source>
        <dbReference type="EMBL" id="SDY67981.1"/>
    </source>
</evidence>
<organism evidence="1 2">
    <name type="scientific">Citreimonas salinaria</name>
    <dbReference type="NCBI Taxonomy" id="321339"/>
    <lineage>
        <taxon>Bacteria</taxon>
        <taxon>Pseudomonadati</taxon>
        <taxon>Pseudomonadota</taxon>
        <taxon>Alphaproteobacteria</taxon>
        <taxon>Rhodobacterales</taxon>
        <taxon>Roseobacteraceae</taxon>
        <taxon>Citreimonas</taxon>
    </lineage>
</organism>
<dbReference type="GO" id="GO:0016740">
    <property type="term" value="F:transferase activity"/>
    <property type="evidence" value="ECO:0007669"/>
    <property type="project" value="UniProtKB-KW"/>
</dbReference>
<dbReference type="EMBL" id="FNPF01000014">
    <property type="protein sequence ID" value="SDY67981.1"/>
    <property type="molecule type" value="Genomic_DNA"/>
</dbReference>
<dbReference type="AlphaFoldDB" id="A0A1H3LUA3"/>
<keyword evidence="1" id="KW-0808">Transferase</keyword>
<name>A0A1H3LUA3_9RHOB</name>
<dbReference type="SUPFAM" id="SSF53448">
    <property type="entry name" value="Nucleotide-diphospho-sugar transferases"/>
    <property type="match status" value="1"/>
</dbReference>
<dbReference type="RefSeq" id="WP_089884538.1">
    <property type="nucleotide sequence ID" value="NZ_FNPF01000014.1"/>
</dbReference>
<dbReference type="Pfam" id="PF13704">
    <property type="entry name" value="Glyco_tranf_2_4"/>
    <property type="match status" value="1"/>
</dbReference>
<dbReference type="STRING" id="321339.SAMN05444340_11474"/>
<gene>
    <name evidence="1" type="ORF">SAMN05444340_11474</name>
</gene>
<dbReference type="InterPro" id="IPR029044">
    <property type="entry name" value="Nucleotide-diphossugar_trans"/>
</dbReference>
<sequence length="348" mass="39593">MVRGVRSEPDALPPISPLAAYRLRWKRRRALWRALRARHALTAVTRHPATASGAILGGVCLRNERIRLPHFLAHHRALGVDRFLIVDNASDDGTTAYLRDQPDVSLWTTGASYRAARFGMDWLNWLLTRYGHGHWCLTVDADELLVYPDYETRRLPALTAWLDRTRRPAFGALMLDLYPRGRLGDGARHDDPLQTLRWFDAGPYSVKRQSPAGNLWVQGGPRARVFFADDPRRAPTLNKLPLVRWRRGMAYVNSTHAMLPRKLNAWYDGPGGAQPSGVLLHTKFLPDIVARSAQERGRAQHFHTPAAFGDYYDRIAQRPDLWSEGSCRYDEPEQLAELGLLHGWSWKG</sequence>
<proteinExistence type="predicted"/>
<accession>A0A1H3LUA3</accession>
<protein>
    <submittedName>
        <fullName evidence="1">Glycosyl transferase family 2</fullName>
    </submittedName>
</protein>
<dbReference type="OrthoDB" id="3010234at2"/>
<dbReference type="Proteomes" id="UP000199286">
    <property type="component" value="Unassembled WGS sequence"/>
</dbReference>
<keyword evidence="2" id="KW-1185">Reference proteome</keyword>
<reference evidence="1 2" key="1">
    <citation type="submission" date="2016-10" db="EMBL/GenBank/DDBJ databases">
        <authorList>
            <person name="de Groot N.N."/>
        </authorList>
    </citation>
    <scope>NUCLEOTIDE SEQUENCE [LARGE SCALE GENOMIC DNA]</scope>
    <source>
        <strain evidence="1 2">DSM 26880</strain>
    </source>
</reference>